<evidence type="ECO:0000313" key="2">
    <source>
        <dbReference type="Proteomes" id="UP001140096"/>
    </source>
</evidence>
<protein>
    <submittedName>
        <fullName evidence="1">Uncharacterized protein</fullName>
    </submittedName>
</protein>
<reference evidence="1" key="1">
    <citation type="submission" date="2022-07" db="EMBL/GenBank/DDBJ databases">
        <title>Phylogenomic reconstructions and comparative analyses of Kickxellomycotina fungi.</title>
        <authorList>
            <person name="Reynolds N.K."/>
            <person name="Stajich J.E."/>
            <person name="Barry K."/>
            <person name="Grigoriev I.V."/>
            <person name="Crous P."/>
            <person name="Smith M.E."/>
        </authorList>
    </citation>
    <scope>NUCLEOTIDE SEQUENCE</scope>
    <source>
        <strain evidence="1">CBS 102833</strain>
    </source>
</reference>
<accession>A0ACC1LPG7</accession>
<dbReference type="EMBL" id="JANBUP010000063">
    <property type="protein sequence ID" value="KAJ2813393.1"/>
    <property type="molecule type" value="Genomic_DNA"/>
</dbReference>
<sequence>MPPTNTLRDSPALNQPQNSQRLALRRDPPQSLALPPIPPRARTCSTSRASTVPDDDAQSVAGTESQSSILTNEEELYLRRVSVLYHELWTSDWVDRQLFGTEPLEEPTMEHDSTATLDDNDAHESASKDASLTTACEEPAATILYSDYDTIADLEGAVFVSTTPQTTPQTIARLDNGTEPVSNITNDLADPSQNRSGQRRNTLRSFSGDDIHAEASEAADSHQVEDISRVPAPSFSSSDLVDALVGTVHRLEDDHTLVRHKRWSVVKELAITEAHYLRDLLLLRAVFFEPLAGSSDSGLLRSEDALVIFGNLDHVIDCARSLVEYLTVAVVYEANRCCALGDSESQAVLVGNGYVANALGETTMSPDEPLVQAHWRSFERPASQPEATHLVVSAQPGDSGLRSSAWADISIAQTFLLASQRMERVYAQYCRNFEAASQRLVDIKQLASTISAAAATPTTTTMPSTPLTMYRPSSTSSPLADGSRGRRQAHSSNNGGNSTRSGVHSSGTIAHDSVSSDHRNMSIQLDLGDPDAMYSAVIHQFMCEQSQLLAGKTTSWDMPSLLIKPVQRILKYPLLIKSLLNLTQQHTSDRNQLEKASQSIERIAETINSVNNIHGLRISTATTASAALTSNDESQSRIARELRRVLRRRPGNVGHLRTKSISEHPVKERFWVPGRPKSRAKDTPELPGSGGPANGPPASGAEALIEQHELRISELIRGLRRWESDLGSMLCQQVALVARWKDFYDLPCKELAPVVAPEGYVDLLAPDCDSRSSDEMVNVGTIESARPGTGRQFPYSSFERLQTRMDPRHSKSHGALRAHSDLARSTRRASAVRQSTEPHMILAAEIRKSISSTISDKEGSEGAWRIRKRDGVVRYHAALEIAYTTLYPQCICYPLHSRIYPVLNSLLQIYSDGPRSVLSEIARLSNSSNLSVFSAAEQDSERVIRLQGALASDLPKLFEHERTVVRLLLEQIATIERDFYRHTLDSLAKNYSQSFANSSPLLLPSESDSHVASGTPDVDTCVVSSSSNEETPLPSAHHPLPDSAKAHQPAVGSSMWGTRIRSMYERRANERIVVDSDTTLPSANECISNIQSSLWTLAQEADVSGSVPLAVKSQRHPSTTELAVSADDSGHPAASGFEPTVPKFGSAWYGSVSDEPVPAIPDRRNADEVQQFGTGMWHHVEAPTVVSLDTTSRPIMTKHSRKKSVGIIERITHLRPGRTSRSPLVFVADNNSDGSLNYDNADQVKSRARLGLAIDVPTATPSNGSFVTDDACTRPPSAASHCAPSSAVSLHSGSNSGWPGSTVARYEPLPVVDSIRFSKGFIDSTFDILGSPEGGSTATTTEAKDGL</sequence>
<organism evidence="1 2">
    <name type="scientific">Coemansia furcata</name>
    <dbReference type="NCBI Taxonomy" id="417177"/>
    <lineage>
        <taxon>Eukaryota</taxon>
        <taxon>Fungi</taxon>
        <taxon>Fungi incertae sedis</taxon>
        <taxon>Zoopagomycota</taxon>
        <taxon>Kickxellomycotina</taxon>
        <taxon>Kickxellomycetes</taxon>
        <taxon>Kickxellales</taxon>
        <taxon>Kickxellaceae</taxon>
        <taxon>Coemansia</taxon>
    </lineage>
</organism>
<proteinExistence type="predicted"/>
<gene>
    <name evidence="1" type="ORF">H4S07_000726</name>
</gene>
<comment type="caution">
    <text evidence="1">The sequence shown here is derived from an EMBL/GenBank/DDBJ whole genome shotgun (WGS) entry which is preliminary data.</text>
</comment>
<evidence type="ECO:0000313" key="1">
    <source>
        <dbReference type="EMBL" id="KAJ2813393.1"/>
    </source>
</evidence>
<name>A0ACC1LPG7_9FUNG</name>
<keyword evidence="2" id="KW-1185">Reference proteome</keyword>
<dbReference type="Proteomes" id="UP001140096">
    <property type="component" value="Unassembled WGS sequence"/>
</dbReference>